<evidence type="ECO:0000313" key="2">
    <source>
        <dbReference type="EMBL" id="GFR83428.1"/>
    </source>
</evidence>
<sequence>MSQGPVLARGPGGRLRNNINKTNNKKTSRTDESSTISGGSSVGYNNIHHPSRSAGYSRSKPQSPPLGGRVGLYVAPRLLDTTGSHGNSENMAPFRYHRSARAGARRQMAIECGLKSLPVHTKWSPAGRIKTALDGIDQGSITQNQVYLQAPDGNVNVRRGLRFSSLPIKRSQAYRSKEHWDEKFFCVENKVAGISRNERGKQTNMS</sequence>
<feature type="compositionally biased region" description="Polar residues" evidence="1">
    <location>
        <begin position="33"/>
        <end position="44"/>
    </location>
</feature>
<reference evidence="2 3" key="1">
    <citation type="journal article" date="2021" name="Elife">
        <title>Chloroplast acquisition without the gene transfer in kleptoplastic sea slugs, Plakobranchus ocellatus.</title>
        <authorList>
            <person name="Maeda T."/>
            <person name="Takahashi S."/>
            <person name="Yoshida T."/>
            <person name="Shimamura S."/>
            <person name="Takaki Y."/>
            <person name="Nagai Y."/>
            <person name="Toyoda A."/>
            <person name="Suzuki Y."/>
            <person name="Arimoto A."/>
            <person name="Ishii H."/>
            <person name="Satoh N."/>
            <person name="Nishiyama T."/>
            <person name="Hasebe M."/>
            <person name="Maruyama T."/>
            <person name="Minagawa J."/>
            <person name="Obokata J."/>
            <person name="Shigenobu S."/>
        </authorList>
    </citation>
    <scope>NUCLEOTIDE SEQUENCE [LARGE SCALE GENOMIC DNA]</scope>
</reference>
<evidence type="ECO:0000256" key="1">
    <source>
        <dbReference type="SAM" id="MobiDB-lite"/>
    </source>
</evidence>
<protein>
    <submittedName>
        <fullName evidence="2">Uncharacterized protein</fullName>
    </submittedName>
</protein>
<dbReference type="AlphaFoldDB" id="A0AAV4GD38"/>
<gene>
    <name evidence="2" type="ORF">ElyMa_004123900</name>
</gene>
<accession>A0AAV4GD38</accession>
<comment type="caution">
    <text evidence="2">The sequence shown here is derived from an EMBL/GenBank/DDBJ whole genome shotgun (WGS) entry which is preliminary data.</text>
</comment>
<name>A0AAV4GD38_9GAST</name>
<keyword evidence="3" id="KW-1185">Reference proteome</keyword>
<dbReference type="Proteomes" id="UP000762676">
    <property type="component" value="Unassembled WGS sequence"/>
</dbReference>
<proteinExistence type="predicted"/>
<feature type="region of interest" description="Disordered" evidence="1">
    <location>
        <begin position="1"/>
        <end position="68"/>
    </location>
</feature>
<dbReference type="EMBL" id="BMAT01008376">
    <property type="protein sequence ID" value="GFR83428.1"/>
    <property type="molecule type" value="Genomic_DNA"/>
</dbReference>
<organism evidence="2 3">
    <name type="scientific">Elysia marginata</name>
    <dbReference type="NCBI Taxonomy" id="1093978"/>
    <lineage>
        <taxon>Eukaryota</taxon>
        <taxon>Metazoa</taxon>
        <taxon>Spiralia</taxon>
        <taxon>Lophotrochozoa</taxon>
        <taxon>Mollusca</taxon>
        <taxon>Gastropoda</taxon>
        <taxon>Heterobranchia</taxon>
        <taxon>Euthyneura</taxon>
        <taxon>Panpulmonata</taxon>
        <taxon>Sacoglossa</taxon>
        <taxon>Placobranchoidea</taxon>
        <taxon>Plakobranchidae</taxon>
        <taxon>Elysia</taxon>
    </lineage>
</organism>
<evidence type="ECO:0000313" key="3">
    <source>
        <dbReference type="Proteomes" id="UP000762676"/>
    </source>
</evidence>